<dbReference type="Pfam" id="PF00567">
    <property type="entry name" value="TUDOR"/>
    <property type="match status" value="1"/>
</dbReference>
<proteinExistence type="predicted"/>
<dbReference type="PANTHER" id="PTHR22948">
    <property type="entry name" value="TUDOR DOMAIN CONTAINING PROTEIN"/>
    <property type="match status" value="1"/>
</dbReference>
<protein>
    <submittedName>
        <fullName evidence="3">Tudor domain-containing protein</fullName>
    </submittedName>
</protein>
<dbReference type="WBParaSite" id="nRc.2.0.1.t17686-RA">
    <property type="protein sequence ID" value="nRc.2.0.1.t17686-RA"/>
    <property type="gene ID" value="nRc.2.0.1.g17686"/>
</dbReference>
<dbReference type="AlphaFoldDB" id="A0A915IV37"/>
<organism evidence="2 3">
    <name type="scientific">Romanomermis culicivorax</name>
    <name type="common">Nematode worm</name>
    <dbReference type="NCBI Taxonomy" id="13658"/>
    <lineage>
        <taxon>Eukaryota</taxon>
        <taxon>Metazoa</taxon>
        <taxon>Ecdysozoa</taxon>
        <taxon>Nematoda</taxon>
        <taxon>Enoplea</taxon>
        <taxon>Dorylaimia</taxon>
        <taxon>Mermithida</taxon>
        <taxon>Mermithoidea</taxon>
        <taxon>Mermithidae</taxon>
        <taxon>Romanomermis</taxon>
    </lineage>
</organism>
<dbReference type="Gene3D" id="2.40.50.90">
    <property type="match status" value="1"/>
</dbReference>
<accession>A0A915IV37</accession>
<dbReference type="SUPFAM" id="SSF63748">
    <property type="entry name" value="Tudor/PWWP/MBT"/>
    <property type="match status" value="2"/>
</dbReference>
<evidence type="ECO:0000259" key="1">
    <source>
        <dbReference type="PROSITE" id="PS50304"/>
    </source>
</evidence>
<dbReference type="Gene3D" id="2.30.30.140">
    <property type="match status" value="2"/>
</dbReference>
<dbReference type="PROSITE" id="PS50304">
    <property type="entry name" value="TUDOR"/>
    <property type="match status" value="1"/>
</dbReference>
<dbReference type="InterPro" id="IPR035437">
    <property type="entry name" value="SNase_OB-fold_sf"/>
</dbReference>
<evidence type="ECO:0000313" key="3">
    <source>
        <dbReference type="WBParaSite" id="nRc.2.0.1.t17686-RA"/>
    </source>
</evidence>
<evidence type="ECO:0000313" key="2">
    <source>
        <dbReference type="Proteomes" id="UP000887565"/>
    </source>
</evidence>
<feature type="domain" description="Tudor" evidence="1">
    <location>
        <begin position="154"/>
        <end position="213"/>
    </location>
</feature>
<dbReference type="InterPro" id="IPR002999">
    <property type="entry name" value="Tudor"/>
</dbReference>
<dbReference type="GO" id="GO:0005737">
    <property type="term" value="C:cytoplasm"/>
    <property type="evidence" value="ECO:0007669"/>
    <property type="project" value="UniProtKB-ARBA"/>
</dbReference>
<dbReference type="InterPro" id="IPR050621">
    <property type="entry name" value="Tudor_domain_containing"/>
</dbReference>
<keyword evidence="2" id="KW-1185">Reference proteome</keyword>
<sequence length="289" mass="32930">MSDDIEKFYSDNSSGSKPLVNAIPGTLCAARYSGDDCWYRGFVLNRPKPAVFEFKNLCLERADFYHSMLFIEERVPNEISRPEFEDYIVSPNKMETFPDADWPTIMPICEVFISYGFRPDELFIQKFDTIEEFVNFTERLQKIYKMCPKVKGNNVKIGSPYAAVSVDNGKFYRCVPVEILDDGSVKVQFVDLGICQIMPAYDLHTFPDDDFCSEFLSTGRYVVKAYLIGSQPEKSAGGYSGKVVTFADNYTMTENGSPKKFICKIDRSSVTKNGQSYAVELFYEVSNKH</sequence>
<dbReference type="Proteomes" id="UP000887565">
    <property type="component" value="Unplaced"/>
</dbReference>
<reference evidence="3" key="1">
    <citation type="submission" date="2022-11" db="UniProtKB">
        <authorList>
            <consortium name="WormBaseParasite"/>
        </authorList>
    </citation>
    <scope>IDENTIFICATION</scope>
</reference>
<dbReference type="PANTHER" id="PTHR22948:SF76">
    <property type="entry name" value="FI20010P1-RELATED"/>
    <property type="match status" value="1"/>
</dbReference>
<name>A0A915IV37_ROMCU</name>
<dbReference type="CDD" id="cd20379">
    <property type="entry name" value="Tudor_dTUD-like"/>
    <property type="match status" value="1"/>
</dbReference>